<dbReference type="EMBL" id="GEEE01001707">
    <property type="protein sequence ID" value="JAP61518.1"/>
    <property type="molecule type" value="Transcribed_RNA"/>
</dbReference>
<feature type="region of interest" description="Disordered" evidence="2">
    <location>
        <begin position="171"/>
        <end position="256"/>
    </location>
</feature>
<protein>
    <submittedName>
        <fullName evidence="3">Uncharacterized protein</fullName>
    </submittedName>
</protein>
<evidence type="ECO:0000313" key="3">
    <source>
        <dbReference type="EMBL" id="JAP61518.1"/>
    </source>
</evidence>
<name>A0A0V0J7R1_SCHSO</name>
<organism evidence="3">
    <name type="scientific">Schistocephalus solidus</name>
    <name type="common">Tapeworm</name>
    <dbReference type="NCBI Taxonomy" id="70667"/>
    <lineage>
        <taxon>Eukaryota</taxon>
        <taxon>Metazoa</taxon>
        <taxon>Spiralia</taxon>
        <taxon>Lophotrochozoa</taxon>
        <taxon>Platyhelminthes</taxon>
        <taxon>Cestoda</taxon>
        <taxon>Eucestoda</taxon>
        <taxon>Diphyllobothriidea</taxon>
        <taxon>Diphyllobothriidae</taxon>
        <taxon>Schistocephalus</taxon>
    </lineage>
</organism>
<evidence type="ECO:0000256" key="1">
    <source>
        <dbReference type="SAM" id="Coils"/>
    </source>
</evidence>
<accession>A0A0V0J7R1</accession>
<dbReference type="AlphaFoldDB" id="A0A0V0J7R1"/>
<proteinExistence type="predicted"/>
<evidence type="ECO:0000256" key="2">
    <source>
        <dbReference type="SAM" id="MobiDB-lite"/>
    </source>
</evidence>
<feature type="coiled-coil region" evidence="1">
    <location>
        <begin position="99"/>
        <end position="140"/>
    </location>
</feature>
<feature type="compositionally biased region" description="Polar residues" evidence="2">
    <location>
        <begin position="228"/>
        <end position="251"/>
    </location>
</feature>
<gene>
    <name evidence="3" type="ORF">TR125070</name>
</gene>
<sequence>MGSELTEVREQLSAANANFSKATVLLQKTATSIGLDQKSSVFDLLGDVNSWCERLFQTYGWLRSWEHPGDIHYKFDPNANPYKLLELQEQKLADSRDFIDDLGVEIADLKKDRARLREQVDRLDSMNKRFEKEAADKNHQLQRYQEFFQNLFEPKRAAEFAEMVARKFKKAGSLHSEGGSRTLSTDSMKKDGCPDVPPARMTPVTSQASLSSSGVTPDAMARQLQALDASNFQRPRTVSVRQTVPFQSSGSMEKENKQFCRNCGPLQLTSGKDEIKVSQ</sequence>
<reference evidence="3" key="1">
    <citation type="submission" date="2016-01" db="EMBL/GenBank/DDBJ databases">
        <title>Reference transcriptome for the parasite Schistocephalus solidus: insights into the molecular evolution of parasitism.</title>
        <authorList>
            <person name="Hebert F.O."/>
            <person name="Grambauer S."/>
            <person name="Barber I."/>
            <person name="Landry C.R."/>
            <person name="Aubin-Horth N."/>
        </authorList>
    </citation>
    <scope>NUCLEOTIDE SEQUENCE</scope>
</reference>
<keyword evidence="1" id="KW-0175">Coiled coil</keyword>
<feature type="compositionally biased region" description="Polar residues" evidence="2">
    <location>
        <begin position="203"/>
        <end position="215"/>
    </location>
</feature>